<dbReference type="EMBL" id="KV427620">
    <property type="protein sequence ID" value="KZT07279.1"/>
    <property type="molecule type" value="Genomic_DNA"/>
</dbReference>
<organism evidence="2 3">
    <name type="scientific">Laetiporus sulphureus 93-53</name>
    <dbReference type="NCBI Taxonomy" id="1314785"/>
    <lineage>
        <taxon>Eukaryota</taxon>
        <taxon>Fungi</taxon>
        <taxon>Dikarya</taxon>
        <taxon>Basidiomycota</taxon>
        <taxon>Agaricomycotina</taxon>
        <taxon>Agaricomycetes</taxon>
        <taxon>Polyporales</taxon>
        <taxon>Laetiporus</taxon>
    </lineage>
</organism>
<dbReference type="AlphaFoldDB" id="A0A165EL19"/>
<feature type="region of interest" description="Disordered" evidence="1">
    <location>
        <begin position="247"/>
        <end position="320"/>
    </location>
</feature>
<feature type="region of interest" description="Disordered" evidence="1">
    <location>
        <begin position="1"/>
        <end position="60"/>
    </location>
</feature>
<dbReference type="OrthoDB" id="3364905at2759"/>
<feature type="region of interest" description="Disordered" evidence="1">
    <location>
        <begin position="117"/>
        <end position="161"/>
    </location>
</feature>
<proteinExistence type="predicted"/>
<name>A0A165EL19_9APHY</name>
<feature type="compositionally biased region" description="Low complexity" evidence="1">
    <location>
        <begin position="25"/>
        <end position="42"/>
    </location>
</feature>
<evidence type="ECO:0000313" key="3">
    <source>
        <dbReference type="Proteomes" id="UP000076871"/>
    </source>
</evidence>
<sequence length="441" mass="48258">MADHDDVFGSTTSRFLSSASASLPRRTASRQSQSSGSRHSSTPLRVPSMAQSMSEEGPNARYSLAHELAVALMPEPSAGSRLLAEEFGIEYDEGAEGIDEDPEGENAAVMEPPAMQDEYNPDAELNGGHTLTSFQERVPPDVDPAFHSPTPSPRKRMQPDKDPMNVLAQDLEYTEKFLTQLRHLDADHGQSPTQPNLEKLASDMIRRINDTAHEREGQVRELLQCEREFRKIAGEVGGTEALSRLDALDDLLDEPPRSADADSDLEAIPEESFSGSTLANDWETDLDGERLNDEDDEYDPSTPVKSSFPPPPPLKGSPTPASILPQLAYLRTFTSSAVTSLAVISEHAQVNAAATTEAGRKIRALKNKLGGWRAEWENAERSRAKIQQWEAGIEGGSTGTPRLHSTRRIDGRKLVQEHLQAFEKALNEANLKTQAIMASAS</sequence>
<evidence type="ECO:0000256" key="1">
    <source>
        <dbReference type="SAM" id="MobiDB-lite"/>
    </source>
</evidence>
<gene>
    <name evidence="2" type="ORF">LAESUDRAFT_725187</name>
</gene>
<evidence type="ECO:0000313" key="2">
    <source>
        <dbReference type="EMBL" id="KZT07279.1"/>
    </source>
</evidence>
<feature type="compositionally biased region" description="Acidic residues" evidence="1">
    <location>
        <begin position="282"/>
        <end position="299"/>
    </location>
</feature>
<dbReference type="RefSeq" id="XP_040765019.1">
    <property type="nucleotide sequence ID" value="XM_040908771.1"/>
</dbReference>
<reference evidence="2 3" key="1">
    <citation type="journal article" date="2016" name="Mol. Biol. Evol.">
        <title>Comparative Genomics of Early-Diverging Mushroom-Forming Fungi Provides Insights into the Origins of Lignocellulose Decay Capabilities.</title>
        <authorList>
            <person name="Nagy L.G."/>
            <person name="Riley R."/>
            <person name="Tritt A."/>
            <person name="Adam C."/>
            <person name="Daum C."/>
            <person name="Floudas D."/>
            <person name="Sun H."/>
            <person name="Yadav J.S."/>
            <person name="Pangilinan J."/>
            <person name="Larsson K.H."/>
            <person name="Matsuura K."/>
            <person name="Barry K."/>
            <person name="Labutti K."/>
            <person name="Kuo R."/>
            <person name="Ohm R.A."/>
            <person name="Bhattacharya S.S."/>
            <person name="Shirouzu T."/>
            <person name="Yoshinaga Y."/>
            <person name="Martin F.M."/>
            <person name="Grigoriev I.V."/>
            <person name="Hibbett D.S."/>
        </authorList>
    </citation>
    <scope>NUCLEOTIDE SEQUENCE [LARGE SCALE GENOMIC DNA]</scope>
    <source>
        <strain evidence="2 3">93-53</strain>
    </source>
</reference>
<protein>
    <submittedName>
        <fullName evidence="2">Uncharacterized protein</fullName>
    </submittedName>
</protein>
<feature type="compositionally biased region" description="Polar residues" evidence="1">
    <location>
        <begin position="9"/>
        <end position="21"/>
    </location>
</feature>
<dbReference type="GeneID" id="63825800"/>
<dbReference type="Proteomes" id="UP000076871">
    <property type="component" value="Unassembled WGS sequence"/>
</dbReference>
<accession>A0A165EL19</accession>
<keyword evidence="3" id="KW-1185">Reference proteome</keyword>
<dbReference type="InParanoid" id="A0A165EL19"/>